<proteinExistence type="predicted"/>
<protein>
    <recommendedName>
        <fullName evidence="4">Synaptobrevin, longin-like domain protein</fullName>
    </recommendedName>
</protein>
<sequence length="233" mass="26224">MATFLEKSTGSEGFHQVIDFLSQSHISYALTKKPEIYISFIKQFWRTAEASTDTDGEIFEQLALMGYQTDSDKLTFQKGVFSPQWRFLIHTLLHCLSPKKTAWEQFSSNIATALICLATNRKYNFSRLIFEHMKKQLKTHSSTYHVPSLNNKVFSNMRRLTKGYTGVEIGLFPTMLTSPTPSSSPSRITSSPSLSSEPSTEPTFEPQPSRDAEYHVASSNDSPLNAVHSHGSD</sequence>
<comment type="caution">
    <text evidence="2">The sequence shown here is derived from an EMBL/GenBank/DDBJ whole genome shotgun (WGS) entry which is preliminary data.</text>
</comment>
<reference evidence="2" key="2">
    <citation type="submission" date="2022-01" db="EMBL/GenBank/DDBJ databases">
        <authorList>
            <person name="Yamashiro T."/>
            <person name="Shiraishi A."/>
            <person name="Satake H."/>
            <person name="Nakayama K."/>
        </authorList>
    </citation>
    <scope>NUCLEOTIDE SEQUENCE</scope>
</reference>
<reference evidence="2" key="1">
    <citation type="journal article" date="2022" name="Int. J. Mol. Sci.">
        <title>Draft Genome of Tanacetum Coccineum: Genomic Comparison of Closely Related Tanacetum-Family Plants.</title>
        <authorList>
            <person name="Yamashiro T."/>
            <person name="Shiraishi A."/>
            <person name="Nakayama K."/>
            <person name="Satake H."/>
        </authorList>
    </citation>
    <scope>NUCLEOTIDE SEQUENCE</scope>
</reference>
<organism evidence="2 3">
    <name type="scientific">Tanacetum coccineum</name>
    <dbReference type="NCBI Taxonomy" id="301880"/>
    <lineage>
        <taxon>Eukaryota</taxon>
        <taxon>Viridiplantae</taxon>
        <taxon>Streptophyta</taxon>
        <taxon>Embryophyta</taxon>
        <taxon>Tracheophyta</taxon>
        <taxon>Spermatophyta</taxon>
        <taxon>Magnoliopsida</taxon>
        <taxon>eudicotyledons</taxon>
        <taxon>Gunneridae</taxon>
        <taxon>Pentapetalae</taxon>
        <taxon>asterids</taxon>
        <taxon>campanulids</taxon>
        <taxon>Asterales</taxon>
        <taxon>Asteraceae</taxon>
        <taxon>Asteroideae</taxon>
        <taxon>Anthemideae</taxon>
        <taxon>Anthemidinae</taxon>
        <taxon>Tanacetum</taxon>
    </lineage>
</organism>
<accession>A0ABQ5DVJ5</accession>
<evidence type="ECO:0008006" key="4">
    <source>
        <dbReference type="Google" id="ProtNLM"/>
    </source>
</evidence>
<dbReference type="Proteomes" id="UP001151760">
    <property type="component" value="Unassembled WGS sequence"/>
</dbReference>
<feature type="compositionally biased region" description="Low complexity" evidence="1">
    <location>
        <begin position="177"/>
        <end position="207"/>
    </location>
</feature>
<name>A0ABQ5DVJ5_9ASTR</name>
<gene>
    <name evidence="2" type="ORF">Tco_0951956</name>
</gene>
<dbReference type="EMBL" id="BQNB010015712">
    <property type="protein sequence ID" value="GJT43241.1"/>
    <property type="molecule type" value="Genomic_DNA"/>
</dbReference>
<feature type="region of interest" description="Disordered" evidence="1">
    <location>
        <begin position="175"/>
        <end position="233"/>
    </location>
</feature>
<evidence type="ECO:0000256" key="1">
    <source>
        <dbReference type="SAM" id="MobiDB-lite"/>
    </source>
</evidence>
<evidence type="ECO:0000313" key="3">
    <source>
        <dbReference type="Proteomes" id="UP001151760"/>
    </source>
</evidence>
<evidence type="ECO:0000313" key="2">
    <source>
        <dbReference type="EMBL" id="GJT43241.1"/>
    </source>
</evidence>
<keyword evidence="3" id="KW-1185">Reference proteome</keyword>